<sequence length="556" mass="63620">MGLFGFGKKKAYKNGMADGAKPFEEKFNKLGDQVSQNTEQTEQKLNQLDESVKQSNENLQQATKNAQAVNDNVQAINQKVNQHGQVMDAVLDSLSTKERYDLYQINTTYDVSTLDETERQHLIGLLYTFSGEFDVNELQQEYLRHLQAYLNVTEPQIGVKISSIGNIDSLSTQKIYLQVLMEYDYLNDTENYQDETLSEFSVNKHDREKIANNIQNIVQVVGFKGLIEKYGLKDIDEVKAAQLAAEKAHAKIEAEKRAFEEEKAKFLAEQEKKQAEAKAKKEADEKAKLSKKRITAIVDARSKELKEALALHKNDLTYEINTVPSRLFNKSLFQIWRATPEERENIYNWIDDADAISYAGQFPITVPNNLVPDDLIFALSTRYIYDISKLFIFNDGTVMYVQSKTDNSNFNQKTFFANWDFLKSIASSDSQLIFTGYLNAPYGAEELFSHDIPKKFETVQTLPDGANGNRLKDSMTVQQLIFNIKDIKKTSEVKQDNISNNESMQITLESGEAFYLIGELQYISESGIFNKNYTHHFYFKLISKLLNDIKDDLQKS</sequence>
<name>A0ABV5WQM5_9LACO</name>
<protein>
    <submittedName>
        <fullName evidence="2">Uncharacterized protein</fullName>
    </submittedName>
</protein>
<keyword evidence="3" id="KW-1185">Reference proteome</keyword>
<dbReference type="RefSeq" id="WP_137643433.1">
    <property type="nucleotide sequence ID" value="NZ_BJEA01000018.1"/>
</dbReference>
<keyword evidence="1" id="KW-0175">Coiled coil</keyword>
<comment type="caution">
    <text evidence="2">The sequence shown here is derived from an EMBL/GenBank/DDBJ whole genome shotgun (WGS) entry which is preliminary data.</text>
</comment>
<dbReference type="Gene3D" id="1.10.287.950">
    <property type="entry name" value="Methyl-accepting chemotaxis protein"/>
    <property type="match status" value="1"/>
</dbReference>
<organism evidence="2 3">
    <name type="scientific">Lactiplantibacillus modestisalitolerans</name>
    <dbReference type="NCBI Taxonomy" id="1457219"/>
    <lineage>
        <taxon>Bacteria</taxon>
        <taxon>Bacillati</taxon>
        <taxon>Bacillota</taxon>
        <taxon>Bacilli</taxon>
        <taxon>Lactobacillales</taxon>
        <taxon>Lactobacillaceae</taxon>
        <taxon>Lactiplantibacillus</taxon>
    </lineage>
</organism>
<feature type="coiled-coil region" evidence="1">
    <location>
        <begin position="38"/>
        <end position="79"/>
    </location>
</feature>
<proteinExistence type="predicted"/>
<accession>A0ABV5WQM5</accession>
<feature type="coiled-coil region" evidence="1">
    <location>
        <begin position="238"/>
        <end position="292"/>
    </location>
</feature>
<evidence type="ECO:0000313" key="2">
    <source>
        <dbReference type="EMBL" id="MFB9768426.1"/>
    </source>
</evidence>
<evidence type="ECO:0000256" key="1">
    <source>
        <dbReference type="SAM" id="Coils"/>
    </source>
</evidence>
<reference evidence="2 3" key="1">
    <citation type="submission" date="2024-09" db="EMBL/GenBank/DDBJ databases">
        <authorList>
            <person name="Sun Q."/>
            <person name="Mori K."/>
        </authorList>
    </citation>
    <scope>NUCLEOTIDE SEQUENCE [LARGE SCALE GENOMIC DNA]</scope>
    <source>
        <strain evidence="2 3">TBRC 4576</strain>
    </source>
</reference>
<gene>
    <name evidence="2" type="ORF">ACFFLI_00850</name>
</gene>
<dbReference type="Proteomes" id="UP001589691">
    <property type="component" value="Unassembled WGS sequence"/>
</dbReference>
<evidence type="ECO:0000313" key="3">
    <source>
        <dbReference type="Proteomes" id="UP001589691"/>
    </source>
</evidence>
<dbReference type="EMBL" id="JBHLZY010000002">
    <property type="protein sequence ID" value="MFB9768426.1"/>
    <property type="molecule type" value="Genomic_DNA"/>
</dbReference>